<dbReference type="EMBL" id="CDMY01000047">
    <property type="protein sequence ID" value="CEL92112.1"/>
    <property type="molecule type" value="Genomic_DNA"/>
</dbReference>
<proteinExistence type="predicted"/>
<dbReference type="PANTHER" id="PTHR22984:SF11">
    <property type="entry name" value="AURORA KINASE-RELATED"/>
    <property type="match status" value="1"/>
</dbReference>
<dbReference type="InterPro" id="IPR011009">
    <property type="entry name" value="Kinase-like_dom_sf"/>
</dbReference>
<evidence type="ECO:0000313" key="11">
    <source>
        <dbReference type="Proteomes" id="UP000041254"/>
    </source>
</evidence>
<sequence>MLPAAILQQRRLLGEGSEGAAFLASRRDTGRVCALRKVANKVRYGLDQLGRELYADSFDLVHREMMVLSRLHGVDKVVQLKGVYHMEGASFFELEYLAEGSLYTRCGGPTAIYVDNYGRSTVSESLAREWARQLVTANKGLIARGVYHGDYHANNIMFERAGSQDLKMIDFGNALLFDPSQGNTFVPNRANLIGSPFIHAPETFVPHGVFDAEKAAVYAIGRLIRQLLCWGYENISDTSAYAPPVFGRRDLSPECIALLTQMTEADPTKRPTLDECAASPWFVPPPPTRTRPAPRRKTCCC</sequence>
<dbReference type="GO" id="GO:0004674">
    <property type="term" value="F:protein serine/threonine kinase activity"/>
    <property type="evidence" value="ECO:0007669"/>
    <property type="project" value="UniProtKB-KW"/>
</dbReference>
<dbReference type="STRING" id="1169540.A0A0G4EA64"/>
<evidence type="ECO:0000256" key="7">
    <source>
        <dbReference type="ARBA" id="ARBA00047899"/>
    </source>
</evidence>
<keyword evidence="4" id="KW-0547">Nucleotide-binding</keyword>
<dbReference type="SMART" id="SM00220">
    <property type="entry name" value="S_TKc"/>
    <property type="match status" value="1"/>
</dbReference>
<evidence type="ECO:0000313" key="10">
    <source>
        <dbReference type="EMBL" id="CEL92112.1"/>
    </source>
</evidence>
<dbReference type="InParanoid" id="A0A0G4EA64"/>
<dbReference type="Gene3D" id="1.10.510.10">
    <property type="entry name" value="Transferase(Phosphotransferase) domain 1"/>
    <property type="match status" value="1"/>
</dbReference>
<dbReference type="InterPro" id="IPR000719">
    <property type="entry name" value="Prot_kinase_dom"/>
</dbReference>
<dbReference type="SUPFAM" id="SSF56112">
    <property type="entry name" value="Protein kinase-like (PK-like)"/>
    <property type="match status" value="1"/>
</dbReference>
<protein>
    <recommendedName>
        <fullName evidence="1">non-specific serine/threonine protein kinase</fullName>
        <ecNumber evidence="1">2.7.11.1</ecNumber>
    </recommendedName>
</protein>
<dbReference type="Pfam" id="PF00069">
    <property type="entry name" value="Pkinase"/>
    <property type="match status" value="1"/>
</dbReference>
<keyword evidence="6" id="KW-0067">ATP-binding</keyword>
<evidence type="ECO:0000256" key="4">
    <source>
        <dbReference type="ARBA" id="ARBA00022741"/>
    </source>
</evidence>
<dbReference type="EC" id="2.7.11.1" evidence="1"/>
<keyword evidence="3" id="KW-0808">Transferase</keyword>
<comment type="catalytic activity">
    <reaction evidence="8">
        <text>L-seryl-[protein] + ATP = O-phospho-L-seryl-[protein] + ADP + H(+)</text>
        <dbReference type="Rhea" id="RHEA:17989"/>
        <dbReference type="Rhea" id="RHEA-COMP:9863"/>
        <dbReference type="Rhea" id="RHEA-COMP:11604"/>
        <dbReference type="ChEBI" id="CHEBI:15378"/>
        <dbReference type="ChEBI" id="CHEBI:29999"/>
        <dbReference type="ChEBI" id="CHEBI:30616"/>
        <dbReference type="ChEBI" id="CHEBI:83421"/>
        <dbReference type="ChEBI" id="CHEBI:456216"/>
        <dbReference type="EC" id="2.7.11.1"/>
    </reaction>
</comment>
<evidence type="ECO:0000256" key="6">
    <source>
        <dbReference type="ARBA" id="ARBA00022840"/>
    </source>
</evidence>
<dbReference type="GO" id="GO:0005524">
    <property type="term" value="F:ATP binding"/>
    <property type="evidence" value="ECO:0007669"/>
    <property type="project" value="UniProtKB-KW"/>
</dbReference>
<dbReference type="PANTHER" id="PTHR22984">
    <property type="entry name" value="SERINE/THREONINE-PROTEIN KINASE PIM"/>
    <property type="match status" value="1"/>
</dbReference>
<evidence type="ECO:0000256" key="1">
    <source>
        <dbReference type="ARBA" id="ARBA00012513"/>
    </source>
</evidence>
<keyword evidence="11" id="KW-1185">Reference proteome</keyword>
<keyword evidence="2" id="KW-0723">Serine/threonine-protein kinase</keyword>
<keyword evidence="5" id="KW-0418">Kinase</keyword>
<name>A0A0G4EA64_VITBC</name>
<dbReference type="OrthoDB" id="8596411at2759"/>
<evidence type="ECO:0000256" key="2">
    <source>
        <dbReference type="ARBA" id="ARBA00022527"/>
    </source>
</evidence>
<dbReference type="PROSITE" id="PS50011">
    <property type="entry name" value="PROTEIN_KINASE_DOM"/>
    <property type="match status" value="1"/>
</dbReference>
<dbReference type="GO" id="GO:0005737">
    <property type="term" value="C:cytoplasm"/>
    <property type="evidence" value="ECO:0007669"/>
    <property type="project" value="TreeGrafter"/>
</dbReference>
<dbReference type="AlphaFoldDB" id="A0A0G4EA64"/>
<feature type="domain" description="Protein kinase" evidence="9">
    <location>
        <begin position="7"/>
        <end position="282"/>
    </location>
</feature>
<evidence type="ECO:0000256" key="3">
    <source>
        <dbReference type="ARBA" id="ARBA00022679"/>
    </source>
</evidence>
<organism evidence="10 11">
    <name type="scientific">Vitrella brassicaformis (strain CCMP3155)</name>
    <dbReference type="NCBI Taxonomy" id="1169540"/>
    <lineage>
        <taxon>Eukaryota</taxon>
        <taxon>Sar</taxon>
        <taxon>Alveolata</taxon>
        <taxon>Colpodellida</taxon>
        <taxon>Vitrellaceae</taxon>
        <taxon>Vitrella</taxon>
    </lineage>
</organism>
<dbReference type="Proteomes" id="UP000041254">
    <property type="component" value="Unassembled WGS sequence"/>
</dbReference>
<evidence type="ECO:0000259" key="9">
    <source>
        <dbReference type="PROSITE" id="PS50011"/>
    </source>
</evidence>
<reference evidence="10 11" key="1">
    <citation type="submission" date="2014-11" db="EMBL/GenBank/DDBJ databases">
        <authorList>
            <person name="Zhu J."/>
            <person name="Qi W."/>
            <person name="Song R."/>
        </authorList>
    </citation>
    <scope>NUCLEOTIDE SEQUENCE [LARGE SCALE GENOMIC DNA]</scope>
</reference>
<dbReference type="PhylomeDB" id="A0A0G4EA64"/>
<gene>
    <name evidence="10" type="ORF">Vbra_20067</name>
</gene>
<accession>A0A0G4EA64</accession>
<evidence type="ECO:0000256" key="5">
    <source>
        <dbReference type="ARBA" id="ARBA00022777"/>
    </source>
</evidence>
<dbReference type="VEuPathDB" id="CryptoDB:Vbra_20067"/>
<dbReference type="InterPro" id="IPR051138">
    <property type="entry name" value="PIM_Ser/Thr_kinase"/>
</dbReference>
<evidence type="ECO:0000256" key="8">
    <source>
        <dbReference type="ARBA" id="ARBA00048679"/>
    </source>
</evidence>
<dbReference type="GO" id="GO:0007346">
    <property type="term" value="P:regulation of mitotic cell cycle"/>
    <property type="evidence" value="ECO:0007669"/>
    <property type="project" value="TreeGrafter"/>
</dbReference>
<comment type="catalytic activity">
    <reaction evidence="7">
        <text>L-threonyl-[protein] + ATP = O-phospho-L-threonyl-[protein] + ADP + H(+)</text>
        <dbReference type="Rhea" id="RHEA:46608"/>
        <dbReference type="Rhea" id="RHEA-COMP:11060"/>
        <dbReference type="Rhea" id="RHEA-COMP:11605"/>
        <dbReference type="ChEBI" id="CHEBI:15378"/>
        <dbReference type="ChEBI" id="CHEBI:30013"/>
        <dbReference type="ChEBI" id="CHEBI:30616"/>
        <dbReference type="ChEBI" id="CHEBI:61977"/>
        <dbReference type="ChEBI" id="CHEBI:456216"/>
        <dbReference type="EC" id="2.7.11.1"/>
    </reaction>
</comment>